<keyword evidence="7 10" id="KW-0520">NAD</keyword>
<dbReference type="HAMAP" id="MF_00488">
    <property type="entry name" value="Lactate_dehydrog"/>
    <property type="match status" value="1"/>
</dbReference>
<dbReference type="InterPro" id="IPR018177">
    <property type="entry name" value="L-lactate_DH_AS"/>
</dbReference>
<evidence type="ECO:0000256" key="9">
    <source>
        <dbReference type="ARBA" id="ARBA00056904"/>
    </source>
</evidence>
<feature type="binding site" evidence="10">
    <location>
        <begin position="152"/>
        <end position="155"/>
    </location>
    <ligand>
        <name>substrate</name>
    </ligand>
</feature>
<dbReference type="InterPro" id="IPR015955">
    <property type="entry name" value="Lactate_DH/Glyco_Ohase_4_C"/>
</dbReference>
<proteinExistence type="inferred from homology"/>
<dbReference type="SUPFAM" id="SSF51735">
    <property type="entry name" value="NAD(P)-binding Rossmann-fold domains"/>
    <property type="match status" value="1"/>
</dbReference>
<evidence type="ECO:0000256" key="12">
    <source>
        <dbReference type="PIRSR" id="PIRSR000102-2"/>
    </source>
</evidence>
<dbReference type="UniPathway" id="UPA00554">
    <property type="reaction ID" value="UER00611"/>
</dbReference>
<comment type="subcellular location">
    <subcellularLocation>
        <location evidence="10">Cytoplasm</location>
    </subcellularLocation>
</comment>
<keyword evidence="17" id="KW-1185">Reference proteome</keyword>
<evidence type="ECO:0000313" key="17">
    <source>
        <dbReference type="Proteomes" id="UP000051955"/>
    </source>
</evidence>
<comment type="catalytic activity">
    <reaction evidence="8 10">
        <text>(S)-lactate + NAD(+) = pyruvate + NADH + H(+)</text>
        <dbReference type="Rhea" id="RHEA:23444"/>
        <dbReference type="ChEBI" id="CHEBI:15361"/>
        <dbReference type="ChEBI" id="CHEBI:15378"/>
        <dbReference type="ChEBI" id="CHEBI:16651"/>
        <dbReference type="ChEBI" id="CHEBI:57540"/>
        <dbReference type="ChEBI" id="CHEBI:57945"/>
        <dbReference type="EC" id="1.1.1.27"/>
    </reaction>
</comment>
<dbReference type="GO" id="GO:0006089">
    <property type="term" value="P:lactate metabolic process"/>
    <property type="evidence" value="ECO:0007669"/>
    <property type="project" value="TreeGrafter"/>
</dbReference>
<feature type="binding site" evidence="10">
    <location>
        <begin position="122"/>
        <end position="124"/>
    </location>
    <ligand>
        <name>NAD(+)</name>
        <dbReference type="ChEBI" id="CHEBI:57540"/>
    </ligand>
</feature>
<feature type="binding site" evidence="13">
    <location>
        <begin position="14"/>
        <end position="19"/>
    </location>
    <ligand>
        <name>NAD(+)</name>
        <dbReference type="ChEBI" id="CHEBI:57540"/>
    </ligand>
</feature>
<dbReference type="Pfam" id="PF02866">
    <property type="entry name" value="Ldh_1_C"/>
    <property type="match status" value="1"/>
</dbReference>
<feature type="binding site" evidence="12">
    <location>
        <position position="124"/>
    </location>
    <ligand>
        <name>substrate</name>
    </ligand>
</feature>
<comment type="caution">
    <text evidence="10">Lacks conserved residue(s) required for the propagation of feature annotation.</text>
</comment>
<feature type="domain" description="Lactate/malate dehydrogenase N-terminal" evidence="14">
    <location>
        <begin position="9"/>
        <end position="146"/>
    </location>
</feature>
<feature type="binding site" evidence="10">
    <location>
        <begin position="83"/>
        <end position="84"/>
    </location>
    <ligand>
        <name>NAD(+)</name>
        <dbReference type="ChEBI" id="CHEBI:57540"/>
    </ligand>
</feature>
<dbReference type="InterPro" id="IPR001557">
    <property type="entry name" value="L-lactate/malate_DH"/>
</dbReference>
<dbReference type="RefSeq" id="WP_146999942.1">
    <property type="nucleotide sequence ID" value="NZ_AZDV01000015.1"/>
</dbReference>
<evidence type="ECO:0000256" key="5">
    <source>
        <dbReference type="ARBA" id="ARBA00016495"/>
    </source>
</evidence>
<evidence type="ECO:0000256" key="2">
    <source>
        <dbReference type="ARBA" id="ARBA00006054"/>
    </source>
</evidence>
<dbReference type="SUPFAM" id="SSF56327">
    <property type="entry name" value="LDH C-terminal domain-like"/>
    <property type="match status" value="1"/>
</dbReference>
<dbReference type="Proteomes" id="UP000051955">
    <property type="component" value="Unassembled WGS sequence"/>
</dbReference>
<dbReference type="PRINTS" id="PR00086">
    <property type="entry name" value="LLDHDRGNASE"/>
</dbReference>
<feature type="binding site" evidence="12">
    <location>
        <position position="86"/>
    </location>
    <ligand>
        <name>substrate</name>
    </ligand>
</feature>
<dbReference type="NCBIfam" id="TIGR01771">
    <property type="entry name" value="L-LDH-NAD"/>
    <property type="match status" value="1"/>
</dbReference>
<dbReference type="OrthoDB" id="9802969at2"/>
<dbReference type="GO" id="GO:0006096">
    <property type="term" value="P:glycolytic process"/>
    <property type="evidence" value="ECO:0007669"/>
    <property type="project" value="UniProtKB-UniRule"/>
</dbReference>
<evidence type="ECO:0000256" key="11">
    <source>
        <dbReference type="PIRSR" id="PIRSR000102-1"/>
    </source>
</evidence>
<dbReference type="STRING" id="1423715.FD25_GL001556"/>
<evidence type="ECO:0000256" key="6">
    <source>
        <dbReference type="ARBA" id="ARBA00023002"/>
    </source>
</evidence>
<evidence type="ECO:0000256" key="13">
    <source>
        <dbReference type="PIRSR" id="PIRSR000102-3"/>
    </source>
</evidence>
<feature type="binding site" evidence="10 13">
    <location>
        <position position="39"/>
    </location>
    <ligand>
        <name>NAD(+)</name>
        <dbReference type="ChEBI" id="CHEBI:57540"/>
    </ligand>
</feature>
<keyword evidence="6 10" id="KW-0560">Oxidoreductase</keyword>
<comment type="function">
    <text evidence="9 10">Catalyzes the conversion of lactate to pyruvate.</text>
</comment>
<comment type="subunit">
    <text evidence="3 10">Homotetramer.</text>
</comment>
<evidence type="ECO:0000256" key="4">
    <source>
        <dbReference type="ARBA" id="ARBA00012967"/>
    </source>
</evidence>
<feature type="binding site" evidence="10">
    <location>
        <position position="69"/>
    </location>
    <ligand>
        <name>NAD(+)</name>
        <dbReference type="ChEBI" id="CHEBI:57540"/>
    </ligand>
</feature>
<feature type="binding site" evidence="12">
    <location>
        <position position="155"/>
    </location>
    <ligand>
        <name>substrate</name>
    </ligand>
</feature>
<evidence type="ECO:0000256" key="10">
    <source>
        <dbReference type="HAMAP-Rule" id="MF_00488"/>
    </source>
</evidence>
<dbReference type="NCBIfam" id="NF000824">
    <property type="entry name" value="PRK00066.1"/>
    <property type="match status" value="1"/>
</dbReference>
<comment type="caution">
    <text evidence="16">The sequence shown here is derived from an EMBL/GenBank/DDBJ whole genome shotgun (WGS) entry which is preliminary data.</text>
</comment>
<organism evidence="16 17">
    <name type="scientific">Levilactobacillus acidifarinae DSM 19394 = JCM 15949</name>
    <dbReference type="NCBI Taxonomy" id="1423715"/>
    <lineage>
        <taxon>Bacteria</taxon>
        <taxon>Bacillati</taxon>
        <taxon>Bacillota</taxon>
        <taxon>Bacilli</taxon>
        <taxon>Lactobacillales</taxon>
        <taxon>Lactobacillaceae</taxon>
        <taxon>Levilactobacillus</taxon>
    </lineage>
</organism>
<dbReference type="PROSITE" id="PS00064">
    <property type="entry name" value="L_LDH"/>
    <property type="match status" value="1"/>
</dbReference>
<dbReference type="CDD" id="cd05291">
    <property type="entry name" value="HicDH_like"/>
    <property type="match status" value="1"/>
</dbReference>
<feature type="binding site" evidence="13">
    <location>
        <position position="99"/>
    </location>
    <ligand>
        <name>NAD(+)</name>
        <dbReference type="ChEBI" id="CHEBI:57540"/>
    </ligand>
</feature>
<comment type="pathway">
    <text evidence="1 10">Fermentation; pyruvate fermentation to lactate; (S)-lactate from pyruvate: step 1/1.</text>
</comment>
<dbReference type="InterPro" id="IPR011304">
    <property type="entry name" value="L-lactate_DH"/>
</dbReference>
<dbReference type="PANTHER" id="PTHR43128">
    <property type="entry name" value="L-2-HYDROXYCARBOXYLATE DEHYDROGENASE (NAD(P)(+))"/>
    <property type="match status" value="1"/>
</dbReference>
<feature type="domain" description="Lactate/malate dehydrogenase C-terminal" evidence="15">
    <location>
        <begin position="149"/>
        <end position="315"/>
    </location>
</feature>
<dbReference type="Gene3D" id="3.40.50.720">
    <property type="entry name" value="NAD(P)-binding Rossmann-like Domain"/>
    <property type="match status" value="1"/>
</dbReference>
<sequence>MLKQTKYQKVVLVGDGSVGSSYALLMMQQPVMDELVIVDIAKDHSEGDAIDLEDTQLWGKPKWVHAGTYADAKDADLVVITAGVPRKPGESRLDLVNKNLNILKSIVGPVVDSGFNGIFLVAANPVDILTAATQKLSGFPTNRVFGTGTSLDTVRLRVALGKQLNLAPQTLNVNVIGEHGDTQFAAYSHAMVGDQKLLDVAQAKGVSLADLQATEAGARKKGGQIIGLKGATFYGVATCLARITRAILGNEDTVLPVGAYLDGEYGVKGLYLGTPALINAQGVARVLPLDLTAEERGKMLDSAKAMKKVLDDAIAVN</sequence>
<evidence type="ECO:0000256" key="3">
    <source>
        <dbReference type="ARBA" id="ARBA00011881"/>
    </source>
</evidence>
<feature type="binding site" evidence="10">
    <location>
        <position position="232"/>
    </location>
    <ligand>
        <name>substrate</name>
    </ligand>
</feature>
<feature type="binding site" evidence="10">
    <location>
        <position position="147"/>
    </location>
    <ligand>
        <name>NAD(+)</name>
        <dbReference type="ChEBI" id="CHEBI:57540"/>
    </ligand>
</feature>
<evidence type="ECO:0000313" key="16">
    <source>
        <dbReference type="EMBL" id="KRK95174.1"/>
    </source>
</evidence>
<evidence type="ECO:0000256" key="1">
    <source>
        <dbReference type="ARBA" id="ARBA00004843"/>
    </source>
</evidence>
<dbReference type="GO" id="GO:0004459">
    <property type="term" value="F:L-lactate dehydrogenase (NAD+) activity"/>
    <property type="evidence" value="ECO:0007669"/>
    <property type="project" value="UniProtKB-UniRule"/>
</dbReference>
<evidence type="ECO:0000256" key="7">
    <source>
        <dbReference type="ARBA" id="ARBA00023027"/>
    </source>
</evidence>
<dbReference type="InterPro" id="IPR022383">
    <property type="entry name" value="Lactate/malate_DH_C"/>
</dbReference>
<evidence type="ECO:0000259" key="15">
    <source>
        <dbReference type="Pfam" id="PF02866"/>
    </source>
</evidence>
<dbReference type="Pfam" id="PF00056">
    <property type="entry name" value="Ldh_1_N"/>
    <property type="match status" value="1"/>
</dbReference>
<dbReference type="PIRSF" id="PIRSF000102">
    <property type="entry name" value="Lac_mal_DH"/>
    <property type="match status" value="1"/>
</dbReference>
<reference evidence="16 17" key="1">
    <citation type="journal article" date="2015" name="Genome Announc.">
        <title>Expanding the biotechnology potential of lactobacilli through comparative genomics of 213 strains and associated genera.</title>
        <authorList>
            <person name="Sun Z."/>
            <person name="Harris H.M."/>
            <person name="McCann A."/>
            <person name="Guo C."/>
            <person name="Argimon S."/>
            <person name="Zhang W."/>
            <person name="Yang X."/>
            <person name="Jeffery I.B."/>
            <person name="Cooney J.C."/>
            <person name="Kagawa T.F."/>
            <person name="Liu W."/>
            <person name="Song Y."/>
            <person name="Salvetti E."/>
            <person name="Wrobel A."/>
            <person name="Rasinkangas P."/>
            <person name="Parkhill J."/>
            <person name="Rea M.C."/>
            <person name="O'Sullivan O."/>
            <person name="Ritari J."/>
            <person name="Douillard F.P."/>
            <person name="Paul Ross R."/>
            <person name="Yang R."/>
            <person name="Briner A.E."/>
            <person name="Felis G.E."/>
            <person name="de Vos W.M."/>
            <person name="Barrangou R."/>
            <person name="Klaenhammer T.R."/>
            <person name="Caufield P.W."/>
            <person name="Cui Y."/>
            <person name="Zhang H."/>
            <person name="O'Toole P.W."/>
        </authorList>
    </citation>
    <scope>NUCLEOTIDE SEQUENCE [LARGE SCALE GENOMIC DNA]</scope>
    <source>
        <strain evidence="16 17">DSM 19394</strain>
    </source>
</reference>
<dbReference type="InterPro" id="IPR036291">
    <property type="entry name" value="NAD(P)-bd_dom_sf"/>
</dbReference>
<dbReference type="PANTHER" id="PTHR43128:SF16">
    <property type="entry name" value="L-LACTATE DEHYDROGENASE"/>
    <property type="match status" value="1"/>
</dbReference>
<dbReference type="FunFam" id="3.40.50.720:FF:000018">
    <property type="entry name" value="Malate dehydrogenase"/>
    <property type="match status" value="1"/>
</dbReference>
<evidence type="ECO:0000259" key="14">
    <source>
        <dbReference type="Pfam" id="PF00056"/>
    </source>
</evidence>
<feature type="active site" description="Proton acceptor" evidence="10 11">
    <location>
        <position position="179"/>
    </location>
</feature>
<accession>A0A0R1LH05</accession>
<comment type="similarity">
    <text evidence="2 10">Belongs to the LDH/MDH superfamily. LDH family.</text>
</comment>
<keyword evidence="10" id="KW-0963">Cytoplasm</keyword>
<protein>
    <recommendedName>
        <fullName evidence="5 10">L-lactate dehydrogenase</fullName>
        <shortName evidence="10">L-LDH</shortName>
        <ecNumber evidence="4 10">1.1.1.27</ecNumber>
    </recommendedName>
</protein>
<dbReference type="AlphaFoldDB" id="A0A0R1LH05"/>
<feature type="binding site" evidence="10 12">
    <location>
        <position position="92"/>
    </location>
    <ligand>
        <name>substrate</name>
    </ligand>
</feature>
<feature type="binding site" evidence="10">
    <location>
        <begin position="124"/>
        <end position="127"/>
    </location>
    <ligand>
        <name>substrate</name>
    </ligand>
</feature>
<gene>
    <name evidence="10" type="primary">ldh</name>
    <name evidence="16" type="ORF">FD25_GL001556</name>
</gene>
<feature type="binding site" evidence="10">
    <location>
        <position position="18"/>
    </location>
    <ligand>
        <name>NAD(+)</name>
        <dbReference type="ChEBI" id="CHEBI:57540"/>
    </ligand>
</feature>
<dbReference type="Gene3D" id="3.90.110.10">
    <property type="entry name" value="Lactate dehydrogenase/glycoside hydrolase, family 4, C-terminal"/>
    <property type="match status" value="1"/>
</dbReference>
<dbReference type="EC" id="1.1.1.27" evidence="4 10"/>
<dbReference type="InterPro" id="IPR001236">
    <property type="entry name" value="Lactate/malate_DH_N"/>
</dbReference>
<name>A0A0R1LH05_9LACO</name>
<evidence type="ECO:0000256" key="8">
    <source>
        <dbReference type="ARBA" id="ARBA00049258"/>
    </source>
</evidence>
<dbReference type="PATRIC" id="fig|1423715.3.peg.1593"/>
<dbReference type="EMBL" id="AZDV01000015">
    <property type="protein sequence ID" value="KRK95174.1"/>
    <property type="molecule type" value="Genomic_DNA"/>
</dbReference>
<feature type="binding site" evidence="10">
    <location>
        <position position="105"/>
    </location>
    <ligand>
        <name>NAD(+)</name>
        <dbReference type="ChEBI" id="CHEBI:57540"/>
    </ligand>
</feature>
<dbReference type="GO" id="GO:0005737">
    <property type="term" value="C:cytoplasm"/>
    <property type="evidence" value="ECO:0007669"/>
    <property type="project" value="UniProtKB-SubCell"/>
</dbReference>